<keyword evidence="6 9" id="KW-1133">Transmembrane helix</keyword>
<keyword evidence="3" id="KW-1003">Cell membrane</keyword>
<accession>A0A2Z2NZ87</accession>
<evidence type="ECO:0000256" key="4">
    <source>
        <dbReference type="ARBA" id="ARBA00022519"/>
    </source>
</evidence>
<evidence type="ECO:0000256" key="5">
    <source>
        <dbReference type="ARBA" id="ARBA00022692"/>
    </source>
</evidence>
<evidence type="ECO:0000313" key="12">
    <source>
        <dbReference type="Proteomes" id="UP000250079"/>
    </source>
</evidence>
<keyword evidence="5 9" id="KW-0812">Transmembrane</keyword>
<evidence type="ECO:0000259" key="10">
    <source>
        <dbReference type="Pfam" id="PF04290"/>
    </source>
</evidence>
<evidence type="ECO:0000256" key="6">
    <source>
        <dbReference type="ARBA" id="ARBA00022989"/>
    </source>
</evidence>
<dbReference type="KEGG" id="gai:IMCC3135_20565"/>
<organism evidence="11 12">
    <name type="scientific">Granulosicoccus antarcticus IMCC3135</name>
    <dbReference type="NCBI Taxonomy" id="1192854"/>
    <lineage>
        <taxon>Bacteria</taxon>
        <taxon>Pseudomonadati</taxon>
        <taxon>Pseudomonadota</taxon>
        <taxon>Gammaproteobacteria</taxon>
        <taxon>Chromatiales</taxon>
        <taxon>Granulosicoccaceae</taxon>
        <taxon>Granulosicoccus</taxon>
    </lineage>
</organism>
<evidence type="ECO:0000313" key="11">
    <source>
        <dbReference type="EMBL" id="ASJ74190.1"/>
    </source>
</evidence>
<feature type="domain" description="Tripartite ATP-independent periplasmic transporters DctQ component" evidence="10">
    <location>
        <begin position="21"/>
        <end position="149"/>
    </location>
</feature>
<dbReference type="PANTHER" id="PTHR35011">
    <property type="entry name" value="2,3-DIKETO-L-GULONATE TRAP TRANSPORTER SMALL PERMEASE PROTEIN YIAM"/>
    <property type="match status" value="1"/>
</dbReference>
<keyword evidence="4 9" id="KW-0997">Cell inner membrane</keyword>
<evidence type="ECO:0000256" key="2">
    <source>
        <dbReference type="ARBA" id="ARBA00022448"/>
    </source>
</evidence>
<evidence type="ECO:0000256" key="8">
    <source>
        <dbReference type="ARBA" id="ARBA00038436"/>
    </source>
</evidence>
<keyword evidence="2 9" id="KW-0813">Transport</keyword>
<evidence type="ECO:0000256" key="3">
    <source>
        <dbReference type="ARBA" id="ARBA00022475"/>
    </source>
</evidence>
<name>A0A2Z2NZ87_9GAMM</name>
<dbReference type="OrthoDB" id="2877624at2"/>
<feature type="transmembrane region" description="Helical" evidence="9">
    <location>
        <begin position="83"/>
        <end position="105"/>
    </location>
</feature>
<dbReference type="AlphaFoldDB" id="A0A2Z2NZ87"/>
<comment type="subcellular location">
    <subcellularLocation>
        <location evidence="1 9">Cell inner membrane</location>
        <topology evidence="1 9">Multi-pass membrane protein</topology>
    </subcellularLocation>
</comment>
<feature type="transmembrane region" description="Helical" evidence="9">
    <location>
        <begin position="12"/>
        <end position="35"/>
    </location>
</feature>
<keyword evidence="12" id="KW-1185">Reference proteome</keyword>
<dbReference type="PANTHER" id="PTHR35011:SF10">
    <property type="entry name" value="TRAP TRANSPORTER SMALL PERMEASE PROTEIN"/>
    <property type="match status" value="1"/>
</dbReference>
<proteinExistence type="inferred from homology"/>
<evidence type="ECO:0000256" key="9">
    <source>
        <dbReference type="RuleBase" id="RU369079"/>
    </source>
</evidence>
<evidence type="ECO:0000256" key="1">
    <source>
        <dbReference type="ARBA" id="ARBA00004429"/>
    </source>
</evidence>
<feature type="transmembrane region" description="Helical" evidence="9">
    <location>
        <begin position="125"/>
        <end position="145"/>
    </location>
</feature>
<evidence type="ECO:0000256" key="7">
    <source>
        <dbReference type="ARBA" id="ARBA00023136"/>
    </source>
</evidence>
<dbReference type="Proteomes" id="UP000250079">
    <property type="component" value="Chromosome"/>
</dbReference>
<comment type="similarity">
    <text evidence="8 9">Belongs to the TRAP transporter small permease family.</text>
</comment>
<keyword evidence="7 9" id="KW-0472">Membrane</keyword>
<dbReference type="GO" id="GO:0015740">
    <property type="term" value="P:C4-dicarboxylate transport"/>
    <property type="evidence" value="ECO:0007669"/>
    <property type="project" value="TreeGrafter"/>
</dbReference>
<reference evidence="11 12" key="1">
    <citation type="submission" date="2016-12" db="EMBL/GenBank/DDBJ databases">
        <authorList>
            <person name="Song W.-J."/>
            <person name="Kurnit D.M."/>
        </authorList>
    </citation>
    <scope>NUCLEOTIDE SEQUENCE [LARGE SCALE GENOMIC DNA]</scope>
    <source>
        <strain evidence="11 12">IMCC3135</strain>
    </source>
</reference>
<dbReference type="Pfam" id="PF04290">
    <property type="entry name" value="DctQ"/>
    <property type="match status" value="1"/>
</dbReference>
<protein>
    <recommendedName>
        <fullName evidence="9">TRAP transporter small permease protein</fullName>
    </recommendedName>
</protein>
<dbReference type="InterPro" id="IPR007387">
    <property type="entry name" value="TRAP_DctQ"/>
</dbReference>
<sequence>MIEKFAKNALEFVSGALLVSLMLVTGVDVIGRYLLNKPLTGAFELTEMLLGALVFASLPLVSRAGAHVDVDMLTGCLPAGVQRALAVLIGLLSAAVLLFFALRLWVLGNKQFIDGAHSESLNVPFAAFAWFGALSCVLAAIFGLIEAYRR</sequence>
<gene>
    <name evidence="11" type="ORF">IMCC3135_20565</name>
</gene>
<comment type="subunit">
    <text evidence="9">The complex comprises the extracytoplasmic solute receptor protein and the two transmembrane proteins.</text>
</comment>
<comment type="function">
    <text evidence="9">Part of the tripartite ATP-independent periplasmic (TRAP) transport system.</text>
</comment>
<dbReference type="RefSeq" id="WP_088919253.1">
    <property type="nucleotide sequence ID" value="NZ_CP018632.1"/>
</dbReference>
<feature type="transmembrane region" description="Helical" evidence="9">
    <location>
        <begin position="41"/>
        <end position="62"/>
    </location>
</feature>
<dbReference type="EMBL" id="CP018632">
    <property type="protein sequence ID" value="ASJ74190.1"/>
    <property type="molecule type" value="Genomic_DNA"/>
</dbReference>
<dbReference type="GO" id="GO:0005886">
    <property type="term" value="C:plasma membrane"/>
    <property type="evidence" value="ECO:0007669"/>
    <property type="project" value="UniProtKB-SubCell"/>
</dbReference>
<dbReference type="GO" id="GO:0022857">
    <property type="term" value="F:transmembrane transporter activity"/>
    <property type="evidence" value="ECO:0007669"/>
    <property type="project" value="UniProtKB-UniRule"/>
</dbReference>
<dbReference type="InterPro" id="IPR055348">
    <property type="entry name" value="DctQ"/>
</dbReference>